<evidence type="ECO:0000313" key="6">
    <source>
        <dbReference type="Proteomes" id="UP001216638"/>
    </source>
</evidence>
<dbReference type="InterPro" id="IPR000101">
    <property type="entry name" value="GGT_peptidase"/>
</dbReference>
<dbReference type="InterPro" id="IPR043138">
    <property type="entry name" value="GGT_lsub"/>
</dbReference>
<evidence type="ECO:0000256" key="3">
    <source>
        <dbReference type="RuleBase" id="RU368068"/>
    </source>
</evidence>
<keyword evidence="3" id="KW-0808">Transferase</keyword>
<evidence type="ECO:0000313" key="5">
    <source>
        <dbReference type="EMBL" id="WFC96022.1"/>
    </source>
</evidence>
<dbReference type="EC" id="3.4.19.13" evidence="3"/>
<reference evidence="5" key="1">
    <citation type="submission" date="2023-03" db="EMBL/GenBank/DDBJ databases">
        <title>Mating type loci evolution in Malassezia.</title>
        <authorList>
            <person name="Coelho M.A."/>
        </authorList>
    </citation>
    <scope>NUCLEOTIDE SEQUENCE</scope>
    <source>
        <strain evidence="5">CBS 14135</strain>
    </source>
</reference>
<dbReference type="InterPro" id="IPR029055">
    <property type="entry name" value="Ntn_hydrolases_N"/>
</dbReference>
<dbReference type="GO" id="GO:0005886">
    <property type="term" value="C:plasma membrane"/>
    <property type="evidence" value="ECO:0007669"/>
    <property type="project" value="TreeGrafter"/>
</dbReference>
<dbReference type="GO" id="GO:0006751">
    <property type="term" value="P:glutathione catabolic process"/>
    <property type="evidence" value="ECO:0007669"/>
    <property type="project" value="UniProtKB-UniRule"/>
</dbReference>
<organism evidence="5 6">
    <name type="scientific">Malassezia brasiliensis</name>
    <dbReference type="NCBI Taxonomy" id="1821822"/>
    <lineage>
        <taxon>Eukaryota</taxon>
        <taxon>Fungi</taxon>
        <taxon>Dikarya</taxon>
        <taxon>Basidiomycota</taxon>
        <taxon>Ustilaginomycotina</taxon>
        <taxon>Malasseziomycetes</taxon>
        <taxon>Malasseziales</taxon>
        <taxon>Malasseziaceae</taxon>
        <taxon>Malassezia</taxon>
    </lineage>
</organism>
<evidence type="ECO:0000256" key="4">
    <source>
        <dbReference type="SAM" id="SignalP"/>
    </source>
</evidence>
<dbReference type="EC" id="2.3.2.2" evidence="3"/>
<keyword evidence="4" id="KW-0732">Signal</keyword>
<dbReference type="Gene3D" id="1.10.246.130">
    <property type="match status" value="1"/>
</dbReference>
<evidence type="ECO:0000256" key="2">
    <source>
        <dbReference type="PIRSR" id="PIRSR600101-2"/>
    </source>
</evidence>
<comment type="pathway">
    <text evidence="3">Sulfur metabolism; glutathione metabolism.</text>
</comment>
<feature type="signal peptide" evidence="4">
    <location>
        <begin position="1"/>
        <end position="21"/>
    </location>
</feature>
<name>A0AAF0DVD4_9BASI</name>
<dbReference type="EMBL" id="CP119953">
    <property type="protein sequence ID" value="WFC96022.1"/>
    <property type="molecule type" value="Genomic_DNA"/>
</dbReference>
<protein>
    <recommendedName>
        <fullName evidence="3">Glutathione hydrolase</fullName>
        <ecNumber evidence="3">2.3.2.2</ecNumber>
        <ecNumber evidence="3">3.4.19.13</ecNumber>
    </recommendedName>
    <alternativeName>
        <fullName evidence="3">Gamma-glutamyltransferase</fullName>
    </alternativeName>
    <alternativeName>
        <fullName evidence="3">Gamma-glutamyltranspeptidase</fullName>
    </alternativeName>
</protein>
<dbReference type="Proteomes" id="UP001216638">
    <property type="component" value="Chromosome 3"/>
</dbReference>
<comment type="catalytic activity">
    <reaction evidence="3">
        <text>glutathione + H2O = L-cysteinylglycine + L-glutamate</text>
        <dbReference type="Rhea" id="RHEA:28807"/>
        <dbReference type="ChEBI" id="CHEBI:15377"/>
        <dbReference type="ChEBI" id="CHEBI:29985"/>
        <dbReference type="ChEBI" id="CHEBI:57925"/>
        <dbReference type="ChEBI" id="CHEBI:61694"/>
        <dbReference type="EC" id="3.4.19.13"/>
    </reaction>
</comment>
<gene>
    <name evidence="5" type="ORF">MBRA1_002678</name>
</gene>
<comment type="catalytic activity">
    <reaction evidence="3">
        <text>an N-terminal (5-L-glutamyl)-[peptide] + an alpha-amino acid = 5-L-glutamyl amino acid + an N-terminal L-alpha-aminoacyl-[peptide]</text>
        <dbReference type="Rhea" id="RHEA:23904"/>
        <dbReference type="Rhea" id="RHEA-COMP:9780"/>
        <dbReference type="Rhea" id="RHEA-COMP:9795"/>
        <dbReference type="ChEBI" id="CHEBI:77644"/>
        <dbReference type="ChEBI" id="CHEBI:78597"/>
        <dbReference type="ChEBI" id="CHEBI:78599"/>
        <dbReference type="ChEBI" id="CHEBI:78608"/>
        <dbReference type="EC" id="2.3.2.2"/>
    </reaction>
</comment>
<feature type="chain" id="PRO_5041921011" description="Glutathione hydrolase" evidence="4">
    <location>
        <begin position="22"/>
        <end position="595"/>
    </location>
</feature>
<keyword evidence="6" id="KW-1185">Reference proteome</keyword>
<comment type="catalytic activity">
    <reaction evidence="3">
        <text>an S-substituted glutathione + H2O = an S-substituted L-cysteinylglycine + L-glutamate</text>
        <dbReference type="Rhea" id="RHEA:59468"/>
        <dbReference type="ChEBI" id="CHEBI:15377"/>
        <dbReference type="ChEBI" id="CHEBI:29985"/>
        <dbReference type="ChEBI" id="CHEBI:90779"/>
        <dbReference type="ChEBI" id="CHEBI:143103"/>
        <dbReference type="EC" id="3.4.19.13"/>
    </reaction>
</comment>
<accession>A0AAF0DVD4</accession>
<keyword evidence="3" id="KW-0378">Hydrolase</keyword>
<dbReference type="PRINTS" id="PR01210">
    <property type="entry name" value="GGTRANSPTASE"/>
</dbReference>
<feature type="binding site" evidence="2">
    <location>
        <position position="120"/>
    </location>
    <ligand>
        <name>L-glutamate</name>
        <dbReference type="ChEBI" id="CHEBI:29985"/>
    </ligand>
</feature>
<proteinExistence type="predicted"/>
<dbReference type="SUPFAM" id="SSF56235">
    <property type="entry name" value="N-terminal nucleophile aminohydrolases (Ntn hydrolases)"/>
    <property type="match status" value="1"/>
</dbReference>
<keyword evidence="3" id="KW-0012">Acyltransferase</keyword>
<feature type="binding site" evidence="2">
    <location>
        <begin position="463"/>
        <end position="464"/>
    </location>
    <ligand>
        <name>L-glutamate</name>
        <dbReference type="ChEBI" id="CHEBI:29985"/>
    </ligand>
</feature>
<dbReference type="PANTHER" id="PTHR11686">
    <property type="entry name" value="GAMMA GLUTAMYL TRANSPEPTIDASE"/>
    <property type="match status" value="1"/>
</dbReference>
<dbReference type="Pfam" id="PF01019">
    <property type="entry name" value="G_glu_transpept"/>
    <property type="match status" value="1"/>
</dbReference>
<evidence type="ECO:0000256" key="1">
    <source>
        <dbReference type="PIRSR" id="PIRSR600101-1"/>
    </source>
</evidence>
<feature type="active site" description="Nucleophile" evidence="1">
    <location>
        <position position="394"/>
    </location>
</feature>
<dbReference type="Gene3D" id="3.60.20.40">
    <property type="match status" value="1"/>
</dbReference>
<comment type="function">
    <text evidence="3">Cleaves the gamma-glutamyl peptide bond of glutathione and glutathione conjugates.</text>
</comment>
<dbReference type="InterPro" id="IPR043137">
    <property type="entry name" value="GGT_ssub_C"/>
</dbReference>
<dbReference type="PANTHER" id="PTHR11686:SF62">
    <property type="entry name" value="GLUTATHIONE HYDROLASE"/>
    <property type="match status" value="1"/>
</dbReference>
<feature type="binding site" evidence="2">
    <location>
        <begin position="412"/>
        <end position="414"/>
    </location>
    <ligand>
        <name>L-glutamate</name>
        <dbReference type="ChEBI" id="CHEBI:29985"/>
    </ligand>
</feature>
<sequence>MLAYVSLALSLYALVTYLLRGAPAPPEVDAEAVPIYMRAPSQGYAPAFPTHGVKGAVTCEVDVCSYVGAYLLSKGGSASDAATGASACVGVMHPYHSGIGGGGFALVKTNRSEPVMVDYRETAPEGAHRTMFLNRSKEEMYHGGLSVAVPGEVRGWQAMHALYGRLPWADLLQPAVEIARRGFRITPQLKFSMDTLGDKLCEAPRLGDIYCPGGVMKALGDTVRLPALADTLEQIAVQGPDAFYSGSIAERMVATVRERGGIMDLADLQRFRVLFRCAQSIDYRGRYRVWSTTAPSSGAVLLSALRTLENYPDRPYDREDVVQTHRAIEAAKFAYGERTRYGDPAYLSNVSAYEHDALSEEGGRARFAKIDDTRTFPASYYNPSYEDSGEDHGTSHLNAVDATGMAVSITTTVNLWWGSLVQTPDGILLNDDMDDFSTPGTPNKFGYKPSRANYIEPRKRPLSSMSPLLIESLPSGETQLIAGSAGGSRIITANLQMAYTYLSHYGRVDMQEVIRHPRWHHQLMPAETFFEYGIAELPDVHGYSNVTVAGLAALGHTPAWIIPGYSAAQAIQRLANGSWATASESRQLEARGGAV</sequence>
<feature type="binding site" evidence="2">
    <location>
        <position position="435"/>
    </location>
    <ligand>
        <name>L-glutamate</name>
        <dbReference type="ChEBI" id="CHEBI:29985"/>
    </ligand>
</feature>
<dbReference type="GO" id="GO:0103068">
    <property type="term" value="F:leukotriene C4 gamma-glutamyl transferase activity"/>
    <property type="evidence" value="ECO:0007669"/>
    <property type="project" value="UniProtKB-EC"/>
</dbReference>
<dbReference type="FunFam" id="1.10.246.130:FF:000001">
    <property type="entry name" value="Gamma-glutamyltransferase 5 isoform 1"/>
    <property type="match status" value="1"/>
</dbReference>
<dbReference type="GO" id="GO:0036374">
    <property type="term" value="F:glutathione hydrolase activity"/>
    <property type="evidence" value="ECO:0007669"/>
    <property type="project" value="UniProtKB-UniRule"/>
</dbReference>
<feature type="binding site" evidence="2">
    <location>
        <position position="487"/>
    </location>
    <ligand>
        <name>L-glutamate</name>
        <dbReference type="ChEBI" id="CHEBI:29985"/>
    </ligand>
</feature>
<dbReference type="AlphaFoldDB" id="A0AAF0DVD4"/>